<dbReference type="EC" id="5.2.1.8" evidence="6"/>
<dbReference type="Proteomes" id="UP000287394">
    <property type="component" value="Chromosome"/>
</dbReference>
<dbReference type="PANTHER" id="PTHR43811:SF19">
    <property type="entry name" value="39 KDA FK506-BINDING NUCLEAR PROTEIN"/>
    <property type="match status" value="1"/>
</dbReference>
<dbReference type="PROSITE" id="PS50059">
    <property type="entry name" value="FKBP_PPIASE"/>
    <property type="match status" value="1"/>
</dbReference>
<evidence type="ECO:0000256" key="2">
    <source>
        <dbReference type="ARBA" id="ARBA00006577"/>
    </source>
</evidence>
<evidence type="ECO:0000256" key="5">
    <source>
        <dbReference type="PROSITE-ProRule" id="PRU00277"/>
    </source>
</evidence>
<sequence>MKKFLPILSAAAAIGALAGCHKDETPPPPPTTTVVTTAPTPAPAAPTVTTTPEPAGPKTAPAAKAPAGPPAIVYKPGATITTKSGLKYQDIVVGTGPAAKAGDTVAVHYIGKLTDGTKFDASRDHGDTPFEFPLGAGQVIPGWDEGVAGMKVGGKRKLIIPGDLAYGPAGSPPTIPPNATLDFEVELVAIK</sequence>
<dbReference type="Pfam" id="PF00254">
    <property type="entry name" value="FKBP_C"/>
    <property type="match status" value="1"/>
</dbReference>
<dbReference type="InterPro" id="IPR046357">
    <property type="entry name" value="PPIase_dom_sf"/>
</dbReference>
<accession>A0A402CZ14</accession>
<evidence type="ECO:0000256" key="1">
    <source>
        <dbReference type="ARBA" id="ARBA00000971"/>
    </source>
</evidence>
<reference evidence="9 10" key="1">
    <citation type="journal article" date="2019" name="Int. J. Syst. Evol. Microbiol.">
        <title>Capsulimonas corticalis gen. nov., sp. nov., an aerobic capsulated bacterium, of a novel bacterial order, Capsulimonadales ord. nov., of the class Armatimonadia of the phylum Armatimonadetes.</title>
        <authorList>
            <person name="Li J."/>
            <person name="Kudo C."/>
            <person name="Tonouchi A."/>
        </authorList>
    </citation>
    <scope>NUCLEOTIDE SEQUENCE [LARGE SCALE GENOMIC DNA]</scope>
    <source>
        <strain evidence="9 10">AX-7</strain>
    </source>
</reference>
<name>A0A402CZ14_9BACT</name>
<feature type="signal peptide" evidence="8">
    <location>
        <begin position="1"/>
        <end position="18"/>
    </location>
</feature>
<keyword evidence="8" id="KW-0732">Signal</keyword>
<dbReference type="PANTHER" id="PTHR43811">
    <property type="entry name" value="FKBP-TYPE PEPTIDYL-PROLYL CIS-TRANS ISOMERASE FKPA"/>
    <property type="match status" value="1"/>
</dbReference>
<evidence type="ECO:0000256" key="3">
    <source>
        <dbReference type="ARBA" id="ARBA00023110"/>
    </source>
</evidence>
<feature type="region of interest" description="Disordered" evidence="7">
    <location>
        <begin position="20"/>
        <end position="67"/>
    </location>
</feature>
<proteinExistence type="inferred from homology"/>
<protein>
    <recommendedName>
        <fullName evidence="6">Peptidyl-prolyl cis-trans isomerase</fullName>
        <ecNumber evidence="6">5.2.1.8</ecNumber>
    </recommendedName>
</protein>
<dbReference type="InterPro" id="IPR001179">
    <property type="entry name" value="PPIase_FKBP_dom"/>
</dbReference>
<dbReference type="KEGG" id="ccot:CCAX7_16470"/>
<dbReference type="OrthoDB" id="25996at2"/>
<comment type="similarity">
    <text evidence="2 6">Belongs to the FKBP-type PPIase family.</text>
</comment>
<evidence type="ECO:0000313" key="9">
    <source>
        <dbReference type="EMBL" id="BDI29596.1"/>
    </source>
</evidence>
<organism evidence="9 10">
    <name type="scientific">Capsulimonas corticalis</name>
    <dbReference type="NCBI Taxonomy" id="2219043"/>
    <lineage>
        <taxon>Bacteria</taxon>
        <taxon>Bacillati</taxon>
        <taxon>Armatimonadota</taxon>
        <taxon>Armatimonadia</taxon>
        <taxon>Capsulimonadales</taxon>
        <taxon>Capsulimonadaceae</taxon>
        <taxon>Capsulimonas</taxon>
    </lineage>
</organism>
<feature type="chain" id="PRO_5044221589" description="Peptidyl-prolyl cis-trans isomerase" evidence="8">
    <location>
        <begin position="19"/>
        <end position="191"/>
    </location>
</feature>
<evidence type="ECO:0000256" key="4">
    <source>
        <dbReference type="ARBA" id="ARBA00023235"/>
    </source>
</evidence>
<dbReference type="Gene3D" id="3.10.50.40">
    <property type="match status" value="1"/>
</dbReference>
<dbReference type="SUPFAM" id="SSF54534">
    <property type="entry name" value="FKBP-like"/>
    <property type="match status" value="1"/>
</dbReference>
<dbReference type="PROSITE" id="PS51257">
    <property type="entry name" value="PROKAR_LIPOPROTEIN"/>
    <property type="match status" value="1"/>
</dbReference>
<dbReference type="EMBL" id="AP025739">
    <property type="protein sequence ID" value="BDI29596.1"/>
    <property type="molecule type" value="Genomic_DNA"/>
</dbReference>
<evidence type="ECO:0000256" key="7">
    <source>
        <dbReference type="SAM" id="MobiDB-lite"/>
    </source>
</evidence>
<dbReference type="FunFam" id="3.10.50.40:FF:000006">
    <property type="entry name" value="Peptidyl-prolyl cis-trans isomerase"/>
    <property type="match status" value="1"/>
</dbReference>
<keyword evidence="4 5" id="KW-0413">Isomerase</keyword>
<evidence type="ECO:0000256" key="6">
    <source>
        <dbReference type="RuleBase" id="RU003915"/>
    </source>
</evidence>
<evidence type="ECO:0000256" key="8">
    <source>
        <dbReference type="SAM" id="SignalP"/>
    </source>
</evidence>
<keyword evidence="10" id="KW-1185">Reference proteome</keyword>
<dbReference type="AlphaFoldDB" id="A0A402CZ14"/>
<comment type="catalytic activity">
    <reaction evidence="1 5 6">
        <text>[protein]-peptidylproline (omega=180) = [protein]-peptidylproline (omega=0)</text>
        <dbReference type="Rhea" id="RHEA:16237"/>
        <dbReference type="Rhea" id="RHEA-COMP:10747"/>
        <dbReference type="Rhea" id="RHEA-COMP:10748"/>
        <dbReference type="ChEBI" id="CHEBI:83833"/>
        <dbReference type="ChEBI" id="CHEBI:83834"/>
        <dbReference type="EC" id="5.2.1.8"/>
    </reaction>
</comment>
<keyword evidence="3 5" id="KW-0697">Rotamase</keyword>
<evidence type="ECO:0000313" key="10">
    <source>
        <dbReference type="Proteomes" id="UP000287394"/>
    </source>
</evidence>
<gene>
    <name evidence="9" type="ORF">CCAX7_16470</name>
</gene>
<dbReference type="GO" id="GO:0003755">
    <property type="term" value="F:peptidyl-prolyl cis-trans isomerase activity"/>
    <property type="evidence" value="ECO:0007669"/>
    <property type="project" value="UniProtKB-UniRule"/>
</dbReference>
<dbReference type="RefSeq" id="WP_119322533.1">
    <property type="nucleotide sequence ID" value="NZ_AP025739.1"/>
</dbReference>
<feature type="compositionally biased region" description="Low complexity" evidence="7">
    <location>
        <begin position="32"/>
        <end position="66"/>
    </location>
</feature>